<evidence type="ECO:0000256" key="11">
    <source>
        <dbReference type="ARBA" id="ARBA00023014"/>
    </source>
</evidence>
<dbReference type="EMBL" id="LGRV01000007">
    <property type="protein sequence ID" value="KOS66706.1"/>
    <property type="molecule type" value="Genomic_DNA"/>
</dbReference>
<dbReference type="InterPro" id="IPR011604">
    <property type="entry name" value="PDDEXK-like_dom_sf"/>
</dbReference>
<keyword evidence="1 14" id="KW-0004">4Fe-4S</keyword>
<evidence type="ECO:0000256" key="6">
    <source>
        <dbReference type="ARBA" id="ARBA00022801"/>
    </source>
</evidence>
<dbReference type="Proteomes" id="UP000050668">
    <property type="component" value="Unassembled WGS sequence"/>
</dbReference>
<evidence type="ECO:0000256" key="4">
    <source>
        <dbReference type="ARBA" id="ARBA00022741"/>
    </source>
</evidence>
<evidence type="ECO:0000256" key="9">
    <source>
        <dbReference type="ARBA" id="ARBA00022840"/>
    </source>
</evidence>
<keyword evidence="13 14" id="KW-0234">DNA repair</keyword>
<organism evidence="16 17">
    <name type="scientific">Lysinibacillus contaminans</name>
    <dbReference type="NCBI Taxonomy" id="1293441"/>
    <lineage>
        <taxon>Bacteria</taxon>
        <taxon>Bacillati</taxon>
        <taxon>Bacillota</taxon>
        <taxon>Bacilli</taxon>
        <taxon>Bacillales</taxon>
        <taxon>Bacillaceae</taxon>
        <taxon>Lysinibacillus</taxon>
    </lineage>
</organism>
<evidence type="ECO:0000313" key="16">
    <source>
        <dbReference type="EMBL" id="KOS66706.1"/>
    </source>
</evidence>
<dbReference type="PANTHER" id="PTHR30591:SF1">
    <property type="entry name" value="RECBCD ENZYME SUBUNIT RECC"/>
    <property type="match status" value="1"/>
</dbReference>
<dbReference type="Gene3D" id="3.90.320.10">
    <property type="match status" value="1"/>
</dbReference>
<dbReference type="Pfam" id="PF21445">
    <property type="entry name" value="ADDB_N"/>
    <property type="match status" value="1"/>
</dbReference>
<dbReference type="InterPro" id="IPR038726">
    <property type="entry name" value="PDDEXK_AddAB-type"/>
</dbReference>
<evidence type="ECO:0000256" key="10">
    <source>
        <dbReference type="ARBA" id="ARBA00023004"/>
    </source>
</evidence>
<keyword evidence="7 14" id="KW-0347">Helicase</keyword>
<evidence type="ECO:0000256" key="1">
    <source>
        <dbReference type="ARBA" id="ARBA00022485"/>
    </source>
</evidence>
<comment type="cofactor">
    <cofactor evidence="14">
        <name>[4Fe-4S] cluster</name>
        <dbReference type="ChEBI" id="CHEBI:49883"/>
    </cofactor>
    <text evidence="14">Binds 1 [4Fe-4S] cluster.</text>
</comment>
<dbReference type="GO" id="GO:0004386">
    <property type="term" value="F:helicase activity"/>
    <property type="evidence" value="ECO:0007669"/>
    <property type="project" value="UniProtKB-KW"/>
</dbReference>
<keyword evidence="9 14" id="KW-0067">ATP-binding</keyword>
<sequence length="1170" mass="134434">MSLRIISGRAGTGKSAFIHEEIVEQLKSDPLGNPIFIIVPDQMSYSTEYELTNGHGLNGLIRAQVMTFKRLAWLVLQETGGIAREEVNGYGYRMLIRKLLEEQKSDFSLFRQAAGKRGFTEEIEALLREFSRYSVNSAVLAEVSESLKAIDAPNTLQAKTNDLQIVLQALEERLGTTYVDSEGYYPILTEQLKNSNIMKQATVYIDGFTAFTVRELELVKELLKVTKQVTVVLPFDRTDEANDEQSLFNEAATTNQRLHDIAQEEGIEVDAPLHFVTTHRYLTGDLRHIEASFSEIIPESKPSSGDLAVIEASNRRAEIHAIAREITKLTRQGQYRFKDIVLLYRQVDVYDPLIATIFPQYDIPVFLNSKKPMLHHPLIEFSRSVLEVVTSNWKYEPVFRSVKTDLFFPVQSELSVWRERADRLENYCLAQGIYGERWFEESRWFYKKYRGLEFHSRVQTDEERAMQAEIEAIRDIILIPLKLFQDKLEMAKTGRDVAIALFEIVEDAQVFEKLQAMKDREIDKGDVLAASEHDQAWNQWVAVLDQFVYMFGEQEMTAEEAAKILDEGFDTLEFSRIPPTLDEVTVATVELARLSDIKVAFVLGMNDGVYPTRLDYEGLLSDTEREWFTQIGYELAPTSKNRLLQENFLVYRALTTPSEKLYMTYPTADEEGKALLASLYIKKIIGDDKTAGLLSGVTVQRMVIDPIEELTEKTALTYLRHPRTALSYLMVQLRQAEHSRELAPEWLALKKFYEQDPYWALILQRVMHPVTHKNEAEALEPYITQELYGSKLTSSVSRVEKYFRCPFSHFTTYGLRLEERAEYRLESFAMGDLFHEALKWITEETQRLQISWVRLTKQQIQQLSRQAVEQIVPVFSHQILLSSARYRYIQRKLMRIVERTMMALSQHANVSHFKPIAIEASFGPGRDEQLPPLEIDLEGGKKMYMRGRIDRVDSATIADRSYLRVVDYKSSSRDLDLNEVYHGLSLQVLTYLDVAMENSSYWLPGDAEPAGVLYVHVHNPMLKLDKDMAESEIETDRLKQYKMKGLLTENPEVILSMDEQLEEGGGYSQIVPVYMKKDGTPSESQSRIVPVNDMKNIQHFVRQKHKEAGNGILAGDTAISPYKLKSKTACDYCQFTSVCQFDPSDGKQSYRQLPQAKPVEVVEKIREELK</sequence>
<keyword evidence="4 14" id="KW-0547">Nucleotide-binding</keyword>
<reference evidence="17" key="1">
    <citation type="submission" date="2015-07" db="EMBL/GenBank/DDBJ databases">
        <title>Fjat-14205 dsm 2895.</title>
        <authorList>
            <person name="Liu B."/>
            <person name="Wang J."/>
            <person name="Zhu Y."/>
            <person name="Liu G."/>
            <person name="Chen Q."/>
            <person name="Chen Z."/>
            <person name="Lan J."/>
            <person name="Che J."/>
            <person name="Ge C."/>
            <person name="Shi H."/>
            <person name="Pan Z."/>
            <person name="Liu X."/>
        </authorList>
    </citation>
    <scope>NUCLEOTIDE SEQUENCE [LARGE SCALE GENOMIC DNA]</scope>
    <source>
        <strain evidence="17">DSM 25560</strain>
    </source>
</reference>
<keyword evidence="11 14" id="KW-0411">Iron-sulfur</keyword>
<accession>A0ABR5JX14</accession>
<dbReference type="Gene3D" id="6.10.140.1030">
    <property type="match status" value="1"/>
</dbReference>
<evidence type="ECO:0000256" key="3">
    <source>
        <dbReference type="ARBA" id="ARBA00022723"/>
    </source>
</evidence>
<keyword evidence="12 14" id="KW-0238">DNA-binding</keyword>
<dbReference type="Pfam" id="PF12705">
    <property type="entry name" value="PDDEXK_1"/>
    <property type="match status" value="1"/>
</dbReference>
<evidence type="ECO:0000256" key="13">
    <source>
        <dbReference type="ARBA" id="ARBA00023204"/>
    </source>
</evidence>
<proteinExistence type="inferred from homology"/>
<dbReference type="InterPro" id="IPR027417">
    <property type="entry name" value="P-loop_NTPase"/>
</dbReference>
<evidence type="ECO:0000256" key="8">
    <source>
        <dbReference type="ARBA" id="ARBA00022839"/>
    </source>
</evidence>
<protein>
    <recommendedName>
        <fullName evidence="14">ATP-dependent helicase/deoxyribonuclease subunit B</fullName>
        <ecNumber evidence="14">3.1.-.-</ecNumber>
    </recommendedName>
    <alternativeName>
        <fullName evidence="14">ATP-dependent helicase/nuclease subunit AddB</fullName>
    </alternativeName>
</protein>
<feature type="binding site" evidence="14">
    <location>
        <position position="805"/>
    </location>
    <ligand>
        <name>[4Fe-4S] cluster</name>
        <dbReference type="ChEBI" id="CHEBI:49883"/>
    </ligand>
</feature>
<feature type="binding site" evidence="14">
    <location>
        <position position="1133"/>
    </location>
    <ligand>
        <name>[4Fe-4S] cluster</name>
        <dbReference type="ChEBI" id="CHEBI:49883"/>
    </ligand>
</feature>
<keyword evidence="5 14" id="KW-0227">DNA damage</keyword>
<comment type="miscellaneous">
    <text evidence="14">Despite having conserved helicase domains, this subunit does not have helicase activity.</text>
</comment>
<dbReference type="PROSITE" id="PS51217">
    <property type="entry name" value="UVRD_HELICASE_CTER"/>
    <property type="match status" value="1"/>
</dbReference>
<dbReference type="HAMAP" id="MF_01452">
    <property type="entry name" value="AddB_type1"/>
    <property type="match status" value="1"/>
</dbReference>
<dbReference type="RefSeq" id="WP_053585406.1">
    <property type="nucleotide sequence ID" value="NZ_LGRV01000007.1"/>
</dbReference>
<comment type="similarity">
    <text evidence="14">Belongs to the helicase family. AddB/RexB type 1 subfamily.</text>
</comment>
<keyword evidence="8 14" id="KW-0269">Exonuclease</keyword>
<name>A0ABR5JX14_9BACI</name>
<comment type="cofactor">
    <cofactor evidence="14">
        <name>Mg(2+)</name>
        <dbReference type="ChEBI" id="CHEBI:18420"/>
    </cofactor>
</comment>
<evidence type="ECO:0000256" key="7">
    <source>
        <dbReference type="ARBA" id="ARBA00022806"/>
    </source>
</evidence>
<comment type="function">
    <text evidence="14">The heterodimer acts as both an ATP-dependent DNA helicase and an ATP-dependent, dual-direction single-stranded exonuclease. Recognizes the chi site generating a DNA molecule suitable for the initiation of homologous recombination. The AddB subunit has 5' -&gt; 3' nuclease activity but not helicase activity.</text>
</comment>
<evidence type="ECO:0000259" key="15">
    <source>
        <dbReference type="PROSITE" id="PS51217"/>
    </source>
</evidence>
<dbReference type="EC" id="3.1.-.-" evidence="14"/>
<dbReference type="InterPro" id="IPR014140">
    <property type="entry name" value="DNA_helicase_suAddB"/>
</dbReference>
<evidence type="ECO:0000313" key="17">
    <source>
        <dbReference type="Proteomes" id="UP000050668"/>
    </source>
</evidence>
<comment type="subunit">
    <text evidence="14">Heterodimer of AddA and AddB.</text>
</comment>
<keyword evidence="6 14" id="KW-0378">Hydrolase</keyword>
<dbReference type="InterPro" id="IPR014017">
    <property type="entry name" value="DNA_helicase_UvrD-like_C"/>
</dbReference>
<feature type="binding site" evidence="14">
    <location>
        <position position="1139"/>
    </location>
    <ligand>
        <name>[4Fe-4S] cluster</name>
        <dbReference type="ChEBI" id="CHEBI:49883"/>
    </ligand>
</feature>
<evidence type="ECO:0000256" key="14">
    <source>
        <dbReference type="HAMAP-Rule" id="MF_01452"/>
    </source>
</evidence>
<gene>
    <name evidence="14" type="primary">addB</name>
    <name evidence="16" type="ORF">AEA09_18425</name>
</gene>
<dbReference type="PANTHER" id="PTHR30591">
    <property type="entry name" value="RECBCD ENZYME SUBUNIT RECC"/>
    <property type="match status" value="1"/>
</dbReference>
<dbReference type="NCBIfam" id="TIGR02773">
    <property type="entry name" value="addB_Gpos"/>
    <property type="match status" value="1"/>
</dbReference>
<evidence type="ECO:0000256" key="12">
    <source>
        <dbReference type="ARBA" id="ARBA00023125"/>
    </source>
</evidence>
<feature type="domain" description="UvrD-like helicase C-terminal" evidence="15">
    <location>
        <begin position="276"/>
        <end position="594"/>
    </location>
</feature>
<keyword evidence="17" id="KW-1185">Reference proteome</keyword>
<comment type="caution">
    <text evidence="16">The sequence shown here is derived from an EMBL/GenBank/DDBJ whole genome shotgun (WGS) entry which is preliminary data.</text>
</comment>
<dbReference type="InterPro" id="IPR049035">
    <property type="entry name" value="ADDB_N"/>
</dbReference>
<feature type="binding site" evidence="14">
    <location>
        <position position="1130"/>
    </location>
    <ligand>
        <name>[4Fe-4S] cluster</name>
        <dbReference type="ChEBI" id="CHEBI:49883"/>
    </ligand>
</feature>
<evidence type="ECO:0000256" key="5">
    <source>
        <dbReference type="ARBA" id="ARBA00022763"/>
    </source>
</evidence>
<keyword evidence="3 14" id="KW-0479">Metal-binding</keyword>
<keyword evidence="10 14" id="KW-0408">Iron</keyword>
<evidence type="ECO:0000256" key="2">
    <source>
        <dbReference type="ARBA" id="ARBA00022722"/>
    </source>
</evidence>
<dbReference type="SUPFAM" id="SSF52540">
    <property type="entry name" value="P-loop containing nucleoside triphosphate hydrolases"/>
    <property type="match status" value="1"/>
</dbReference>
<dbReference type="Gene3D" id="3.40.50.300">
    <property type="entry name" value="P-loop containing nucleotide triphosphate hydrolases"/>
    <property type="match status" value="4"/>
</dbReference>
<keyword evidence="2 14" id="KW-0540">Nuclease</keyword>